<evidence type="ECO:0000259" key="2">
    <source>
        <dbReference type="PROSITE" id="PS51203"/>
    </source>
</evidence>
<proteinExistence type="inferred from homology"/>
<dbReference type="Gene3D" id="2.60.40.790">
    <property type="match status" value="1"/>
</dbReference>
<dbReference type="SUPFAM" id="SSF49764">
    <property type="entry name" value="HSP20-like chaperones"/>
    <property type="match status" value="1"/>
</dbReference>
<dbReference type="Proteomes" id="UP000015453">
    <property type="component" value="Unassembled WGS sequence"/>
</dbReference>
<dbReference type="Gene3D" id="3.40.50.300">
    <property type="entry name" value="P-loop containing nucleotide triphosphate hydrolases"/>
    <property type="match status" value="1"/>
</dbReference>
<dbReference type="InterPro" id="IPR007052">
    <property type="entry name" value="CS_dom"/>
</dbReference>
<dbReference type="PROSITE" id="PS51203">
    <property type="entry name" value="CS"/>
    <property type="match status" value="1"/>
</dbReference>
<dbReference type="AlphaFoldDB" id="S8CW00"/>
<keyword evidence="3" id="KW-0808">Transferase</keyword>
<evidence type="ECO:0000313" key="3">
    <source>
        <dbReference type="EMBL" id="EPS69151.1"/>
    </source>
</evidence>
<dbReference type="EMBL" id="AUSU01002267">
    <property type="protein sequence ID" value="EPS69151.1"/>
    <property type="molecule type" value="Genomic_DNA"/>
</dbReference>
<keyword evidence="3" id="KW-0418">Kinase</keyword>
<dbReference type="Pfam" id="PF04969">
    <property type="entry name" value="CS"/>
    <property type="match status" value="1"/>
</dbReference>
<dbReference type="InterPro" id="IPR008978">
    <property type="entry name" value="HSP20-like_chaperone"/>
</dbReference>
<evidence type="ECO:0000313" key="4">
    <source>
        <dbReference type="Proteomes" id="UP000015453"/>
    </source>
</evidence>
<dbReference type="PANTHER" id="PTHR21087:SF23">
    <property type="entry name" value="INACTIVE SHIKIMATE KINASE LIKE 2, CHLOROPLASTIC-RELATED"/>
    <property type="match status" value="1"/>
</dbReference>
<dbReference type="GO" id="GO:0016301">
    <property type="term" value="F:kinase activity"/>
    <property type="evidence" value="ECO:0007669"/>
    <property type="project" value="UniProtKB-KW"/>
</dbReference>
<organism evidence="3 4">
    <name type="scientific">Genlisea aurea</name>
    <dbReference type="NCBI Taxonomy" id="192259"/>
    <lineage>
        <taxon>Eukaryota</taxon>
        <taxon>Viridiplantae</taxon>
        <taxon>Streptophyta</taxon>
        <taxon>Embryophyta</taxon>
        <taxon>Tracheophyta</taxon>
        <taxon>Spermatophyta</taxon>
        <taxon>Magnoliopsida</taxon>
        <taxon>eudicotyledons</taxon>
        <taxon>Gunneridae</taxon>
        <taxon>Pentapetalae</taxon>
        <taxon>asterids</taxon>
        <taxon>lamiids</taxon>
        <taxon>Lamiales</taxon>
        <taxon>Lentibulariaceae</taxon>
        <taxon>Genlisea</taxon>
    </lineage>
</organism>
<protein>
    <submittedName>
        <fullName evidence="3">Shikimate kinase-like protein</fullName>
    </submittedName>
</protein>
<gene>
    <name evidence="3" type="ORF">M569_05614</name>
</gene>
<evidence type="ECO:0000256" key="1">
    <source>
        <dbReference type="ARBA" id="ARBA00006997"/>
    </source>
</evidence>
<dbReference type="CDD" id="cd06463">
    <property type="entry name" value="p23_like"/>
    <property type="match status" value="1"/>
</dbReference>
<comment type="caution">
    <text evidence="3">The sequence shown here is derived from an EMBL/GenBank/DDBJ whole genome shotgun (WGS) entry which is preliminary data.</text>
</comment>
<accession>S8CW00</accession>
<dbReference type="GO" id="GO:0005829">
    <property type="term" value="C:cytosol"/>
    <property type="evidence" value="ECO:0007669"/>
    <property type="project" value="TreeGrafter"/>
</dbReference>
<dbReference type="GO" id="GO:0006950">
    <property type="term" value="P:response to stress"/>
    <property type="evidence" value="ECO:0007669"/>
    <property type="project" value="UniProtKB-ARBA"/>
</dbReference>
<feature type="domain" description="CS" evidence="2">
    <location>
        <begin position="14"/>
        <end position="103"/>
    </location>
</feature>
<feature type="non-terminal residue" evidence="3">
    <location>
        <position position="310"/>
    </location>
</feature>
<reference evidence="3 4" key="1">
    <citation type="journal article" date="2013" name="BMC Genomics">
        <title>The miniature genome of a carnivorous plant Genlisea aurea contains a low number of genes and short non-coding sequences.</title>
        <authorList>
            <person name="Leushkin E.V."/>
            <person name="Sutormin R.A."/>
            <person name="Nabieva E.R."/>
            <person name="Penin A.A."/>
            <person name="Kondrashov A.S."/>
            <person name="Logacheva M.D."/>
        </authorList>
    </citation>
    <scope>NUCLEOTIDE SEQUENCE [LARGE SCALE GENOMIC DNA]</scope>
</reference>
<name>S8CW00_9LAMI</name>
<dbReference type="OrthoDB" id="515366at2759"/>
<comment type="similarity">
    <text evidence="1">Belongs to the shikimate kinase family.</text>
</comment>
<sequence length="310" mass="34441">ILLCSSSSVPFVSSETTDYEFYDDSSEVELRLGLRNEALIPAEISVDATETCLVIKVRNSTVLDTTCLYGTIKPSETIWYIDDDQLVVNLKKQDTELKWPDITESWESLTDGVAQLLKGTSVFLVGESTDINRKVARELAVGIRYTPLCTKELVETYMKRDIDSWFDEEGGCDAIVEAESAILESLSRHARAVVATIGGKHGAAGKATGWRHLYAGFCVWLAQSEDAGNSKPTKRNDEGRRRKEDYCYRNAEAVVKIGGVWDSKYSKAVAKASLSALKRLLLSDKHLTGRKSLYVRLGCRGDWPEINISP</sequence>
<dbReference type="InterPro" id="IPR027417">
    <property type="entry name" value="P-loop_NTPase"/>
</dbReference>
<dbReference type="PANTHER" id="PTHR21087">
    <property type="entry name" value="SHIKIMATE KINASE"/>
    <property type="match status" value="1"/>
</dbReference>
<feature type="non-terminal residue" evidence="3">
    <location>
        <position position="1"/>
    </location>
</feature>
<keyword evidence="4" id="KW-1185">Reference proteome</keyword>